<keyword evidence="6" id="KW-1185">Reference proteome</keyword>
<dbReference type="PANTHER" id="PTHR48083:SF19">
    <property type="entry name" value="FLAVIN-DEPENDENT MONOOXYGENASE, OXYGENASE SUBUNIT HSAA"/>
    <property type="match status" value="1"/>
</dbReference>
<organism evidence="5 6">
    <name type="scientific">Allocatelliglobosispora scoriae</name>
    <dbReference type="NCBI Taxonomy" id="643052"/>
    <lineage>
        <taxon>Bacteria</taxon>
        <taxon>Bacillati</taxon>
        <taxon>Actinomycetota</taxon>
        <taxon>Actinomycetes</taxon>
        <taxon>Micromonosporales</taxon>
        <taxon>Micromonosporaceae</taxon>
        <taxon>Allocatelliglobosispora</taxon>
    </lineage>
</organism>
<dbReference type="GO" id="GO:0033539">
    <property type="term" value="P:fatty acid beta-oxidation using acyl-CoA dehydrogenase"/>
    <property type="evidence" value="ECO:0007669"/>
    <property type="project" value="TreeGrafter"/>
</dbReference>
<dbReference type="SUPFAM" id="SSF56645">
    <property type="entry name" value="Acyl-CoA dehydrogenase NM domain-like"/>
    <property type="match status" value="1"/>
</dbReference>
<dbReference type="InterPro" id="IPR013107">
    <property type="entry name" value="Acyl-CoA_DH_C"/>
</dbReference>
<dbReference type="SUPFAM" id="SSF47203">
    <property type="entry name" value="Acyl-CoA dehydrogenase C-terminal domain-like"/>
    <property type="match status" value="1"/>
</dbReference>
<dbReference type="InterPro" id="IPR013786">
    <property type="entry name" value="AcylCoA_DH/ox_N"/>
</dbReference>
<dbReference type="InterPro" id="IPR009100">
    <property type="entry name" value="AcylCoA_DH/oxidase_NM_dom_sf"/>
</dbReference>
<evidence type="ECO:0000259" key="3">
    <source>
        <dbReference type="Pfam" id="PF02771"/>
    </source>
</evidence>
<dbReference type="Gene3D" id="1.10.540.10">
    <property type="entry name" value="Acyl-CoA dehydrogenase/oxidase, N-terminal domain"/>
    <property type="match status" value="1"/>
</dbReference>
<proteinExistence type="inferred from homology"/>
<dbReference type="GO" id="GO:0016712">
    <property type="term" value="F:oxidoreductase activity, acting on paired donors, with incorporation or reduction of molecular oxygen, reduced flavin or flavoprotein as one donor, and incorporation of one atom of oxygen"/>
    <property type="evidence" value="ECO:0007669"/>
    <property type="project" value="TreeGrafter"/>
</dbReference>
<keyword evidence="1" id="KW-0560">Oxidoreductase</keyword>
<dbReference type="InterPro" id="IPR037069">
    <property type="entry name" value="AcylCoA_DH/ox_N_sf"/>
</dbReference>
<gene>
    <name evidence="5" type="ORF">F4553_001777</name>
</gene>
<dbReference type="Gene3D" id="2.40.110.10">
    <property type="entry name" value="Butyryl-CoA Dehydrogenase, subunit A, domain 2"/>
    <property type="match status" value="1"/>
</dbReference>
<comment type="caution">
    <text evidence="5">The sequence shown here is derived from an EMBL/GenBank/DDBJ whole genome shotgun (WGS) entry which is preliminary data.</text>
</comment>
<dbReference type="PIRSF" id="PIRSF016578">
    <property type="entry name" value="HsaA"/>
    <property type="match status" value="1"/>
</dbReference>
<evidence type="ECO:0000313" key="5">
    <source>
        <dbReference type="EMBL" id="MBB5868398.1"/>
    </source>
</evidence>
<feature type="domain" description="Acyl-CoA dehydrogenase/oxidase N-terminal" evidence="3">
    <location>
        <begin position="27"/>
        <end position="90"/>
    </location>
</feature>
<dbReference type="Pfam" id="PF02771">
    <property type="entry name" value="Acyl-CoA_dh_N"/>
    <property type="match status" value="1"/>
</dbReference>
<evidence type="ECO:0000256" key="1">
    <source>
        <dbReference type="ARBA" id="ARBA00023002"/>
    </source>
</evidence>
<dbReference type="RefSeq" id="WP_184834310.1">
    <property type="nucleotide sequence ID" value="NZ_JACHMN010000002.1"/>
</dbReference>
<dbReference type="EMBL" id="JACHMN010000002">
    <property type="protein sequence ID" value="MBB5868398.1"/>
    <property type="molecule type" value="Genomic_DNA"/>
</dbReference>
<dbReference type="InterPro" id="IPR036250">
    <property type="entry name" value="AcylCo_DH-like_C"/>
</dbReference>
<dbReference type="GO" id="GO:0050660">
    <property type="term" value="F:flavin adenine dinucleotide binding"/>
    <property type="evidence" value="ECO:0007669"/>
    <property type="project" value="InterPro"/>
</dbReference>
<dbReference type="Gene3D" id="1.20.140.10">
    <property type="entry name" value="Butyryl-CoA Dehydrogenase, subunit A, domain 3"/>
    <property type="match status" value="1"/>
</dbReference>
<dbReference type="GO" id="GO:0005737">
    <property type="term" value="C:cytoplasm"/>
    <property type="evidence" value="ECO:0007669"/>
    <property type="project" value="TreeGrafter"/>
</dbReference>
<dbReference type="AlphaFoldDB" id="A0A841BM18"/>
<dbReference type="InterPro" id="IPR046373">
    <property type="entry name" value="Acyl-CoA_Oxase/DH_mid-dom_sf"/>
</dbReference>
<evidence type="ECO:0000313" key="6">
    <source>
        <dbReference type="Proteomes" id="UP000587527"/>
    </source>
</evidence>
<dbReference type="InterPro" id="IPR050741">
    <property type="entry name" value="Acyl-CoA_dehydrogenase"/>
</dbReference>
<comment type="similarity">
    <text evidence="2">Belongs to the HpaH/HsaA monooxygenase family.</text>
</comment>
<dbReference type="GO" id="GO:0003995">
    <property type="term" value="F:acyl-CoA dehydrogenase activity"/>
    <property type="evidence" value="ECO:0007669"/>
    <property type="project" value="TreeGrafter"/>
</dbReference>
<evidence type="ECO:0000259" key="4">
    <source>
        <dbReference type="Pfam" id="PF08028"/>
    </source>
</evidence>
<evidence type="ECO:0000256" key="2">
    <source>
        <dbReference type="ARBA" id="ARBA00049661"/>
    </source>
</evidence>
<feature type="domain" description="Acyl-CoA dehydrogenase C-terminal" evidence="4">
    <location>
        <begin position="245"/>
        <end position="373"/>
    </location>
</feature>
<reference evidence="5 6" key="1">
    <citation type="submission" date="2020-08" db="EMBL/GenBank/DDBJ databases">
        <title>Sequencing the genomes of 1000 actinobacteria strains.</title>
        <authorList>
            <person name="Klenk H.-P."/>
        </authorList>
    </citation>
    <scope>NUCLEOTIDE SEQUENCE [LARGE SCALE GENOMIC DNA]</scope>
    <source>
        <strain evidence="5 6">DSM 45362</strain>
    </source>
</reference>
<protein>
    <submittedName>
        <fullName evidence="5">Alkylation response protein AidB-like acyl-CoA dehydrogenase</fullName>
    </submittedName>
</protein>
<dbReference type="Pfam" id="PF08028">
    <property type="entry name" value="Acyl-CoA_dh_2"/>
    <property type="match status" value="1"/>
</dbReference>
<dbReference type="PANTHER" id="PTHR48083">
    <property type="entry name" value="MEDIUM-CHAIN SPECIFIC ACYL-COA DEHYDROGENASE, MITOCHONDRIAL-RELATED"/>
    <property type="match status" value="1"/>
</dbReference>
<sequence>MTSSISTGPTREELVRRAANLVPLLRKHAGWAEQNRRLHDEVIEGIADAGILRMRTPIRYGGYESDMQTQKDVMAELGRGDGSAGWVATVWTIPGWMVGMFPDGVQDEIYATPDVRVCGTLSPSAVGTPAPGGMVLNGAWSFVTGALHSHWQEVLAMAPSPDGATAWPVMAMVPMSDLQIIDDWHTSGMEGSGSVTTVAKDLFVPQERIVPLADVLAAQPASPRNAELPMYRTPLVAVGNASGVGVVVGMARAAWETFFERLGDRKITYTSYERQADAPVTHIKVAQVAQKIDQAEFHADRLTRLVDAKAASGEPWTQLERTRSRADVGSVCELTQSAVDLLSMASGGSSIYRSHPIQRIARDVRAVNLHALNAPETNFELYGRILCGLEPNSLYV</sequence>
<name>A0A841BM18_9ACTN</name>
<dbReference type="Proteomes" id="UP000587527">
    <property type="component" value="Unassembled WGS sequence"/>
</dbReference>
<accession>A0A841BM18</accession>